<comment type="subcellular location">
    <subcellularLocation>
        <location evidence="1">Endoplasmic reticulum membrane</location>
    </subcellularLocation>
</comment>
<keyword evidence="4" id="KW-0812">Transmembrane</keyword>
<dbReference type="Pfam" id="PF09258">
    <property type="entry name" value="Glyco_transf_64"/>
    <property type="match status" value="1"/>
</dbReference>
<proteinExistence type="inferred from homology"/>
<dbReference type="Pfam" id="PF03016">
    <property type="entry name" value="Exostosin_GT47"/>
    <property type="match status" value="1"/>
</dbReference>
<evidence type="ECO:0000259" key="9">
    <source>
        <dbReference type="Pfam" id="PF03016"/>
    </source>
</evidence>
<protein>
    <submittedName>
        <fullName evidence="11">Exostosin-1</fullName>
    </submittedName>
</protein>
<feature type="domain" description="Exostosin GT47" evidence="9">
    <location>
        <begin position="64"/>
        <end position="359"/>
    </location>
</feature>
<keyword evidence="8" id="KW-1015">Disulfide bond</keyword>
<dbReference type="PANTHER" id="PTHR48261">
    <property type="entry name" value="ACETYLGLUCOSAMINYLTRANSFERASE"/>
    <property type="match status" value="1"/>
</dbReference>
<keyword evidence="3" id="KW-0808">Transferase</keyword>
<dbReference type="GO" id="GO:0005789">
    <property type="term" value="C:endoplasmic reticulum membrane"/>
    <property type="evidence" value="ECO:0007669"/>
    <property type="project" value="UniProtKB-SubCell"/>
</dbReference>
<keyword evidence="6" id="KW-1133">Transmembrane helix</keyword>
<evidence type="ECO:0000256" key="1">
    <source>
        <dbReference type="ARBA" id="ARBA00004586"/>
    </source>
</evidence>
<reference evidence="11" key="1">
    <citation type="submission" date="2020-05" db="EMBL/GenBank/DDBJ databases">
        <title>Phylogenomic resolution of chytrid fungi.</title>
        <authorList>
            <person name="Stajich J.E."/>
            <person name="Amses K."/>
            <person name="Simmons R."/>
            <person name="Seto K."/>
            <person name="Myers J."/>
            <person name="Bonds A."/>
            <person name="Quandt C.A."/>
            <person name="Barry K."/>
            <person name="Liu P."/>
            <person name="Grigoriev I."/>
            <person name="Longcore J.E."/>
            <person name="James T.Y."/>
        </authorList>
    </citation>
    <scope>NUCLEOTIDE SEQUENCE</scope>
    <source>
        <strain evidence="11">JEL0318</strain>
    </source>
</reference>
<evidence type="ECO:0000256" key="7">
    <source>
        <dbReference type="ARBA" id="ARBA00023136"/>
    </source>
</evidence>
<dbReference type="InterPro" id="IPR029044">
    <property type="entry name" value="Nucleotide-diphossugar_trans"/>
</dbReference>
<gene>
    <name evidence="11" type="primary">EXT1</name>
    <name evidence="11" type="ORF">HK097_008666</name>
</gene>
<dbReference type="PANTHER" id="PTHR48261:SF2">
    <property type="entry name" value="ACETYLGLUCOSAMINYLTRANSFERASE"/>
    <property type="match status" value="1"/>
</dbReference>
<evidence type="ECO:0000256" key="8">
    <source>
        <dbReference type="ARBA" id="ARBA00023157"/>
    </source>
</evidence>
<evidence type="ECO:0000313" key="12">
    <source>
        <dbReference type="Proteomes" id="UP001212841"/>
    </source>
</evidence>
<dbReference type="GO" id="GO:0016757">
    <property type="term" value="F:glycosyltransferase activity"/>
    <property type="evidence" value="ECO:0007669"/>
    <property type="project" value="InterPro"/>
</dbReference>
<evidence type="ECO:0000259" key="10">
    <source>
        <dbReference type="Pfam" id="PF09258"/>
    </source>
</evidence>
<dbReference type="InterPro" id="IPR040911">
    <property type="entry name" value="Exostosin_GT47"/>
</dbReference>
<dbReference type="Proteomes" id="UP001212841">
    <property type="component" value="Unassembled WGS sequence"/>
</dbReference>
<feature type="non-terminal residue" evidence="11">
    <location>
        <position position="639"/>
    </location>
</feature>
<comment type="similarity">
    <text evidence="2">Belongs to the glycosyltransferase 47 family.</text>
</comment>
<dbReference type="EMBL" id="JADGJD010000520">
    <property type="protein sequence ID" value="KAJ3050385.1"/>
    <property type="molecule type" value="Genomic_DNA"/>
</dbReference>
<dbReference type="Gene3D" id="3.90.550.10">
    <property type="entry name" value="Spore Coat Polysaccharide Biosynthesis Protein SpsA, Chain A"/>
    <property type="match status" value="1"/>
</dbReference>
<evidence type="ECO:0000256" key="6">
    <source>
        <dbReference type="ARBA" id="ARBA00022989"/>
    </source>
</evidence>
<dbReference type="InterPro" id="IPR004263">
    <property type="entry name" value="Exostosin"/>
</dbReference>
<name>A0AAD5X554_9FUNG</name>
<evidence type="ECO:0000313" key="11">
    <source>
        <dbReference type="EMBL" id="KAJ3050385.1"/>
    </source>
</evidence>
<keyword evidence="12" id="KW-1185">Reference proteome</keyword>
<accession>A0AAD5X554</accession>
<sequence>MDELVVLSTFANPKTISGFQIWEYSASAPQLRISQPTNVPPVPSAPKLNSSQCHMWNCFDYSRCSNLTVYVYPYNPSDSSISPKYLSILNAISSSPYITTDPTQACILIPNVDTLDRDVRSNRYLRNANERLQALPHWNGGLNHLVWVLYSGTYPHYDEEVDLDLGKAILAKASMGVDTYRTGFDISLPLFLKEDEAAASGKAAQDEDWPGAYISDPALLAIRETKWAEAANTTKSLLVGFKGTHYWAGKGSEVRSALHLYHNGNDSIIVTNCPPHLRKHSRCKADTALFDSYDYDSVLTTSTFSLCPRGRRLGSYRFLESLRAGSIPVLLGDGYIPPFGEWIDWTKAAVTIPESRLDMMLPTLRSFSTKQTYAMRRQTRFFYEMYFSSNAQIARTTLEVLRSRLFPRPEVMAEWNRYPGIHHLPADSSPFLRDRKQPRGYTAVITSSTRTVDNLRTLLPAIGIAKGLRAVFILLLDAVASPLPTFQHLSVPLYITTAHNDLNNRFYPFDQLEGDAILSLNDTVSLTKKDIELAYSVWLHNQNRLVGFEGAAHIWDETGRKWVYRDRDLEGWTSMVLTNAVMFHRDYAEMYTKVMPDSIRDVVDLHAYEGCQDIAMNFLVAHANGGKEPIVLNNSRIST</sequence>
<dbReference type="InterPro" id="IPR015338">
    <property type="entry name" value="GT64_dom"/>
</dbReference>
<feature type="domain" description="Glycosyl transferase 64" evidence="10">
    <location>
        <begin position="441"/>
        <end position="625"/>
    </location>
</feature>
<organism evidence="11 12">
    <name type="scientific">Rhizophlyctis rosea</name>
    <dbReference type="NCBI Taxonomy" id="64517"/>
    <lineage>
        <taxon>Eukaryota</taxon>
        <taxon>Fungi</taxon>
        <taxon>Fungi incertae sedis</taxon>
        <taxon>Chytridiomycota</taxon>
        <taxon>Chytridiomycota incertae sedis</taxon>
        <taxon>Chytridiomycetes</taxon>
        <taxon>Rhizophlyctidales</taxon>
        <taxon>Rhizophlyctidaceae</taxon>
        <taxon>Rhizophlyctis</taxon>
    </lineage>
</organism>
<keyword evidence="7" id="KW-0472">Membrane</keyword>
<evidence type="ECO:0000256" key="3">
    <source>
        <dbReference type="ARBA" id="ARBA00022679"/>
    </source>
</evidence>
<evidence type="ECO:0000256" key="4">
    <source>
        <dbReference type="ARBA" id="ARBA00022692"/>
    </source>
</evidence>
<comment type="caution">
    <text evidence="11">The sequence shown here is derived from an EMBL/GenBank/DDBJ whole genome shotgun (WGS) entry which is preliminary data.</text>
</comment>
<keyword evidence="5" id="KW-0256">Endoplasmic reticulum</keyword>
<dbReference type="AlphaFoldDB" id="A0AAD5X554"/>
<evidence type="ECO:0000256" key="2">
    <source>
        <dbReference type="ARBA" id="ARBA00010271"/>
    </source>
</evidence>
<evidence type="ECO:0000256" key="5">
    <source>
        <dbReference type="ARBA" id="ARBA00022824"/>
    </source>
</evidence>